<organism evidence="4 5">
    <name type="scientific">Kingdonia uniflora</name>
    <dbReference type="NCBI Taxonomy" id="39325"/>
    <lineage>
        <taxon>Eukaryota</taxon>
        <taxon>Viridiplantae</taxon>
        <taxon>Streptophyta</taxon>
        <taxon>Embryophyta</taxon>
        <taxon>Tracheophyta</taxon>
        <taxon>Spermatophyta</taxon>
        <taxon>Magnoliopsida</taxon>
        <taxon>Ranunculales</taxon>
        <taxon>Circaeasteraceae</taxon>
        <taxon>Kingdonia</taxon>
    </lineage>
</organism>
<dbReference type="SUPFAM" id="SSF48452">
    <property type="entry name" value="TPR-like"/>
    <property type="match status" value="1"/>
</dbReference>
<evidence type="ECO:0000256" key="1">
    <source>
        <dbReference type="ARBA" id="ARBA00022737"/>
    </source>
</evidence>
<dbReference type="Gene3D" id="1.25.40.10">
    <property type="entry name" value="Tetratricopeptide repeat domain"/>
    <property type="match status" value="3"/>
</dbReference>
<dbReference type="GO" id="GO:0007005">
    <property type="term" value="P:mitochondrion organization"/>
    <property type="evidence" value="ECO:0007669"/>
    <property type="project" value="TreeGrafter"/>
</dbReference>
<accession>A0A7J7P0F2</accession>
<evidence type="ECO:0000256" key="3">
    <source>
        <dbReference type="SAM" id="MobiDB-lite"/>
    </source>
</evidence>
<dbReference type="Pfam" id="PF01535">
    <property type="entry name" value="PPR"/>
    <property type="match status" value="2"/>
</dbReference>
<evidence type="ECO:0000313" key="4">
    <source>
        <dbReference type="EMBL" id="KAF6172823.1"/>
    </source>
</evidence>
<dbReference type="PROSITE" id="PS51375">
    <property type="entry name" value="PPR"/>
    <property type="match status" value="4"/>
</dbReference>
<dbReference type="Proteomes" id="UP000541444">
    <property type="component" value="Unassembled WGS sequence"/>
</dbReference>
<dbReference type="GO" id="GO:0006396">
    <property type="term" value="P:RNA processing"/>
    <property type="evidence" value="ECO:0007669"/>
    <property type="project" value="TreeGrafter"/>
</dbReference>
<dbReference type="GO" id="GO:0005739">
    <property type="term" value="C:mitochondrion"/>
    <property type="evidence" value="ECO:0007669"/>
    <property type="project" value="TreeGrafter"/>
</dbReference>
<evidence type="ECO:0000313" key="5">
    <source>
        <dbReference type="Proteomes" id="UP000541444"/>
    </source>
</evidence>
<feature type="repeat" description="PPR" evidence="2">
    <location>
        <begin position="151"/>
        <end position="181"/>
    </location>
</feature>
<dbReference type="NCBIfam" id="TIGR00756">
    <property type="entry name" value="PPR"/>
    <property type="match status" value="4"/>
</dbReference>
<dbReference type="Pfam" id="PF13041">
    <property type="entry name" value="PPR_2"/>
    <property type="match status" value="1"/>
</dbReference>
<dbReference type="AlphaFoldDB" id="A0A7J7P0F2"/>
<dbReference type="OrthoDB" id="185373at2759"/>
<reference evidence="4 5" key="1">
    <citation type="journal article" date="2020" name="IScience">
        <title>Genome Sequencing of the Endangered Kingdonia uniflora (Circaeasteraceae, Ranunculales) Reveals Potential Mechanisms of Evolutionary Specialization.</title>
        <authorList>
            <person name="Sun Y."/>
            <person name="Deng T."/>
            <person name="Zhang A."/>
            <person name="Moore M.J."/>
            <person name="Landis J.B."/>
            <person name="Lin N."/>
            <person name="Zhang H."/>
            <person name="Zhang X."/>
            <person name="Huang J."/>
            <person name="Zhang X."/>
            <person name="Sun H."/>
            <person name="Wang H."/>
        </authorList>
    </citation>
    <scope>NUCLEOTIDE SEQUENCE [LARGE SCALE GENOMIC DNA]</scope>
    <source>
        <strain evidence="4">TB1705</strain>
        <tissue evidence="4">Leaf</tissue>
    </source>
</reference>
<dbReference type="PANTHER" id="PTHR47934:SF6">
    <property type="entry name" value="MITOCHONDRIAL GROUP I INTRON SPLICING FACTOR CCM1-RELATED"/>
    <property type="match status" value="1"/>
</dbReference>
<dbReference type="GO" id="GO:0003729">
    <property type="term" value="F:mRNA binding"/>
    <property type="evidence" value="ECO:0007669"/>
    <property type="project" value="TreeGrafter"/>
</dbReference>
<dbReference type="InterPro" id="IPR051114">
    <property type="entry name" value="Mito_RNA_Proc_CCM1"/>
</dbReference>
<sequence>MDFTKNQSPLRNRLINLCELAFFCPKKIAYAACSNCVHSPIKALRFAKLSCCPEACCYAIANNPGKAIQTFQAMNKFRSQDSRAFHTLLHALCKNGNVEEAEEFMLLSKEFFPLTSESFNIILDGWCNITLDVFEAKRIWREMSKYCITPDATSYAHIISCFSKVGNLSDSLRFYSEMKKNWSPCLKVYNSLIYVLAWEKCVREALNLLEKIKSMGLQPDTSTYNAIIVPLCDAKNLEQARHLFDDMVRKGLVPTTEIFHAFIGSEESVEGTLELMKKMSEAGSGPSGHTFLLILDKFIKLEQPQNTLTMWMKMRDYKVVPDSAHYTVLVKGMVTCGWLAMARRLHDEIKLKTLLNDPILEKFLDAPKGGDGKKQRTPIKNDVKAPLEKVVKREGKHGYQ</sequence>
<dbReference type="PANTHER" id="PTHR47934">
    <property type="entry name" value="PENTATRICOPEPTIDE REPEAT-CONTAINING PROTEIN PET309, MITOCHONDRIAL"/>
    <property type="match status" value="1"/>
</dbReference>
<name>A0A7J7P0F2_9MAGN</name>
<dbReference type="InterPro" id="IPR002885">
    <property type="entry name" value="PPR_rpt"/>
</dbReference>
<feature type="repeat" description="PPR" evidence="2">
    <location>
        <begin position="220"/>
        <end position="254"/>
    </location>
</feature>
<feature type="repeat" description="PPR" evidence="2">
    <location>
        <begin position="185"/>
        <end position="219"/>
    </location>
</feature>
<comment type="caution">
    <text evidence="4">The sequence shown here is derived from an EMBL/GenBank/DDBJ whole genome shotgun (WGS) entry which is preliminary data.</text>
</comment>
<gene>
    <name evidence="4" type="ORF">GIB67_034675</name>
</gene>
<evidence type="ECO:0008006" key="6">
    <source>
        <dbReference type="Google" id="ProtNLM"/>
    </source>
</evidence>
<feature type="repeat" description="PPR" evidence="2">
    <location>
        <begin position="115"/>
        <end position="150"/>
    </location>
</feature>
<keyword evidence="5" id="KW-1185">Reference proteome</keyword>
<evidence type="ECO:0000256" key="2">
    <source>
        <dbReference type="PROSITE-ProRule" id="PRU00708"/>
    </source>
</evidence>
<feature type="region of interest" description="Disordered" evidence="3">
    <location>
        <begin position="366"/>
        <end position="387"/>
    </location>
</feature>
<dbReference type="InterPro" id="IPR011990">
    <property type="entry name" value="TPR-like_helical_dom_sf"/>
</dbReference>
<protein>
    <recommendedName>
        <fullName evidence="6">Pentatricopeptide repeat-containing protein</fullName>
    </recommendedName>
</protein>
<dbReference type="EMBL" id="JACGCM010000377">
    <property type="protein sequence ID" value="KAF6172823.1"/>
    <property type="molecule type" value="Genomic_DNA"/>
</dbReference>
<proteinExistence type="predicted"/>
<keyword evidence="1" id="KW-0677">Repeat</keyword>